<proteinExistence type="predicted"/>
<accession>A0ABC8AQL2</accession>
<name>A0ABC8AQL2_9NOCA</name>
<organism evidence="2 3">
    <name type="scientific">Nocardia seriolae</name>
    <dbReference type="NCBI Taxonomy" id="37332"/>
    <lineage>
        <taxon>Bacteria</taxon>
        <taxon>Bacillati</taxon>
        <taxon>Actinomycetota</taxon>
        <taxon>Actinomycetes</taxon>
        <taxon>Mycobacteriales</taxon>
        <taxon>Nocardiaceae</taxon>
        <taxon>Nocardia</taxon>
    </lineage>
</organism>
<dbReference type="InterPro" id="IPR009057">
    <property type="entry name" value="Homeodomain-like_sf"/>
</dbReference>
<dbReference type="InterPro" id="IPR025959">
    <property type="entry name" value="Winged_HTH_dom"/>
</dbReference>
<dbReference type="Pfam" id="PF13592">
    <property type="entry name" value="HTH_33"/>
    <property type="match status" value="1"/>
</dbReference>
<feature type="domain" description="Winged helix-turn helix" evidence="1">
    <location>
        <begin position="52"/>
        <end position="110"/>
    </location>
</feature>
<dbReference type="Proteomes" id="UP000180166">
    <property type="component" value="Chromosome"/>
</dbReference>
<evidence type="ECO:0000313" key="3">
    <source>
        <dbReference type="Proteomes" id="UP000180166"/>
    </source>
</evidence>
<dbReference type="SUPFAM" id="SSF46689">
    <property type="entry name" value="Homeodomain-like"/>
    <property type="match status" value="1"/>
</dbReference>
<evidence type="ECO:0000313" key="2">
    <source>
        <dbReference type="EMBL" id="APA96319.1"/>
    </source>
</evidence>
<gene>
    <name evidence="2" type="ORF">NS506_02253</name>
</gene>
<reference evidence="2 3" key="1">
    <citation type="submission" date="2016-10" db="EMBL/GenBank/DDBJ databases">
        <title>Genome sequence of Nocardia seriolae strain EM150506, isolated from Anguila japonica.</title>
        <authorList>
            <person name="Han H.-J."/>
        </authorList>
    </citation>
    <scope>NUCLEOTIDE SEQUENCE [LARGE SCALE GENOMIC DNA]</scope>
    <source>
        <strain evidence="2 3">EM150506</strain>
    </source>
</reference>
<dbReference type="KEGG" id="nsr:NS506_02253"/>
<sequence length="111" mass="12444">MSAWRWRTSWKTVGSQGLRSIGPPSPYLLSDQQLRQLGRLLDDGASVHGWVDDPRWALARTCELVAAHFGVGYSLEGMSLLLHRLGFTPQVPVHRAAERYDEAGATWARED</sequence>
<evidence type="ECO:0000259" key="1">
    <source>
        <dbReference type="Pfam" id="PF13592"/>
    </source>
</evidence>
<protein>
    <recommendedName>
        <fullName evidence="1">Winged helix-turn helix domain-containing protein</fullName>
    </recommendedName>
</protein>
<dbReference type="AlphaFoldDB" id="A0ABC8AQL2"/>
<dbReference type="EMBL" id="CP017839">
    <property type="protein sequence ID" value="APA96319.1"/>
    <property type="molecule type" value="Genomic_DNA"/>
</dbReference>